<keyword evidence="1" id="KW-1133">Transmembrane helix</keyword>
<protein>
    <submittedName>
        <fullName evidence="2">Uncharacterized protein</fullName>
    </submittedName>
</protein>
<dbReference type="EMBL" id="QKWP01000299">
    <property type="protein sequence ID" value="RIB22658.1"/>
    <property type="molecule type" value="Genomic_DNA"/>
</dbReference>
<evidence type="ECO:0000256" key="1">
    <source>
        <dbReference type="SAM" id="Phobius"/>
    </source>
</evidence>
<feature type="transmembrane region" description="Helical" evidence="1">
    <location>
        <begin position="746"/>
        <end position="767"/>
    </location>
</feature>
<evidence type="ECO:0000313" key="3">
    <source>
        <dbReference type="Proteomes" id="UP000266673"/>
    </source>
</evidence>
<dbReference type="Proteomes" id="UP000266673">
    <property type="component" value="Unassembled WGS sequence"/>
</dbReference>
<keyword evidence="1" id="KW-0812">Transmembrane</keyword>
<sequence length="775" mass="88161">MMPKRRPCHLCSKNFAMKLFNFSYKLIAQCLFLIFLCAFIKSTKSEITFFNYTEKNINNTPIVLDLHTYDDGTTLALIARMDPTLNENCKKNLELQVQQGHLVYGLEQILRIRVIQLNGTVIEINLNNLDLKLDPLNYCGAGAQNLIRIYALQKPFILVIYVDTTNSSDPTNYEEWGIVIDWDSGILSKIYFGPTYVNSYDWTLASTFHLNINKKLGFLRVNIVKFNDSMLYKWQQYSINDSGNVSMLQTDSIVFNQYHEYTSFQVTPMSTVDGGYALIYANTSHSFDGDDSKSLSIRGTVRANFISYNKTVQDRTVLLYEISHNITFVEIYCDIASIGVGQVCTISVKLSTANNSSLEYMRVYFSTSGSVSKLDASNFPNVTNITSVWEVRSMAFGGYILYDVDQITGTHYIYAYDEYNIQTPLFSTISQKQPNATNNFPVKYNFGAKAIMNNNNTFLLPTFDIKNSITSWSLLAIPLPKVLEYHDHGYGNLQIDQINPRINGTVDSSTETLNITFFEPVYLSAGPTSGNITIYKTSDNSIRQIISPTKDFCKISSDGKTININIIGSTFNQYKENYYVQMDNNFVKSSSYNEPLKGIADGVWSLTSKNMNLISMSNSSGGAVVGLVGITKYAMESFLHSSRSDYFTELLNEIAIKVPVRRTRLSTNEKFQYINYGKPDEQIIFSINVNLPDLYENNVDSVVSDIDTMIKYKRITTFFTNRTNDLDENYGFKIKNDSWVDNSTVIIAWIVILVIFTILYILSSDIFKPYFDHKF</sequence>
<dbReference type="OrthoDB" id="2425088at2759"/>
<evidence type="ECO:0000313" key="2">
    <source>
        <dbReference type="EMBL" id="RIB22658.1"/>
    </source>
</evidence>
<keyword evidence="3" id="KW-1185">Reference proteome</keyword>
<reference evidence="2 3" key="1">
    <citation type="submission" date="2018-06" db="EMBL/GenBank/DDBJ databases">
        <title>Comparative genomics reveals the genomic features of Rhizophagus irregularis, R. cerebriforme, R. diaphanum and Gigaspora rosea, and their symbiotic lifestyle signature.</title>
        <authorList>
            <person name="Morin E."/>
            <person name="San Clemente H."/>
            <person name="Chen E.C.H."/>
            <person name="De La Providencia I."/>
            <person name="Hainaut M."/>
            <person name="Kuo A."/>
            <person name="Kohler A."/>
            <person name="Murat C."/>
            <person name="Tang N."/>
            <person name="Roy S."/>
            <person name="Loubradou J."/>
            <person name="Henrissat B."/>
            <person name="Grigoriev I.V."/>
            <person name="Corradi N."/>
            <person name="Roux C."/>
            <person name="Martin F.M."/>
        </authorList>
    </citation>
    <scope>NUCLEOTIDE SEQUENCE [LARGE SCALE GENOMIC DNA]</scope>
    <source>
        <strain evidence="2 3">DAOM 194757</strain>
    </source>
</reference>
<proteinExistence type="predicted"/>
<organism evidence="2 3">
    <name type="scientific">Gigaspora rosea</name>
    <dbReference type="NCBI Taxonomy" id="44941"/>
    <lineage>
        <taxon>Eukaryota</taxon>
        <taxon>Fungi</taxon>
        <taxon>Fungi incertae sedis</taxon>
        <taxon>Mucoromycota</taxon>
        <taxon>Glomeromycotina</taxon>
        <taxon>Glomeromycetes</taxon>
        <taxon>Diversisporales</taxon>
        <taxon>Gigasporaceae</taxon>
        <taxon>Gigaspora</taxon>
    </lineage>
</organism>
<name>A0A397VLD7_9GLOM</name>
<accession>A0A397VLD7</accession>
<dbReference type="AlphaFoldDB" id="A0A397VLD7"/>
<dbReference type="STRING" id="44941.A0A397VLD7"/>
<comment type="caution">
    <text evidence="2">The sequence shown here is derived from an EMBL/GenBank/DDBJ whole genome shotgun (WGS) entry which is preliminary data.</text>
</comment>
<keyword evidence="1" id="KW-0472">Membrane</keyword>
<gene>
    <name evidence="2" type="ORF">C2G38_964091</name>
</gene>